<dbReference type="Proteomes" id="UP001604282">
    <property type="component" value="Unassembled WGS sequence"/>
</dbReference>
<feature type="compositionally biased region" description="Low complexity" evidence="1">
    <location>
        <begin position="15"/>
        <end position="24"/>
    </location>
</feature>
<reference evidence="2 3" key="1">
    <citation type="submission" date="2024-10" db="EMBL/GenBank/DDBJ databases">
        <title>The Natural Products Discovery Center: Release of the First 8490 Sequenced Strains for Exploring Actinobacteria Biosynthetic Diversity.</title>
        <authorList>
            <person name="Kalkreuter E."/>
            <person name="Kautsar S.A."/>
            <person name="Yang D."/>
            <person name="Bader C.D."/>
            <person name="Teijaro C.N."/>
            <person name="Fluegel L."/>
            <person name="Davis C.M."/>
            <person name="Simpson J.R."/>
            <person name="Lauterbach L."/>
            <person name="Steele A.D."/>
            <person name="Gui C."/>
            <person name="Meng S."/>
            <person name="Li G."/>
            <person name="Viehrig K."/>
            <person name="Ye F."/>
            <person name="Su P."/>
            <person name="Kiefer A.F."/>
            <person name="Nichols A."/>
            <person name="Cepeda A.J."/>
            <person name="Yan W."/>
            <person name="Fan B."/>
            <person name="Jiang Y."/>
            <person name="Adhikari A."/>
            <person name="Zheng C.-J."/>
            <person name="Schuster L."/>
            <person name="Cowan T.M."/>
            <person name="Smanski M.J."/>
            <person name="Chevrette M.G."/>
            <person name="De Carvalho L.P.S."/>
            <person name="Shen B."/>
        </authorList>
    </citation>
    <scope>NUCLEOTIDE SEQUENCE [LARGE SCALE GENOMIC DNA]</scope>
    <source>
        <strain evidence="2 3">NPDC048229</strain>
    </source>
</reference>
<proteinExistence type="predicted"/>
<dbReference type="EMBL" id="JBICZW010000033">
    <property type="protein sequence ID" value="MFG3193726.1"/>
    <property type="molecule type" value="Genomic_DNA"/>
</dbReference>
<evidence type="ECO:0000256" key="1">
    <source>
        <dbReference type="SAM" id="MobiDB-lite"/>
    </source>
</evidence>
<organism evidence="2 3">
    <name type="scientific">Streptomyces omiyaensis</name>
    <dbReference type="NCBI Taxonomy" id="68247"/>
    <lineage>
        <taxon>Bacteria</taxon>
        <taxon>Bacillati</taxon>
        <taxon>Actinomycetota</taxon>
        <taxon>Actinomycetes</taxon>
        <taxon>Kitasatosporales</taxon>
        <taxon>Streptomycetaceae</taxon>
        <taxon>Streptomyces</taxon>
    </lineage>
</organism>
<name>A0ABW7C5P8_9ACTN</name>
<gene>
    <name evidence="2" type="ORF">ACGFYS_32895</name>
</gene>
<comment type="caution">
    <text evidence="2">The sequence shown here is derived from an EMBL/GenBank/DDBJ whole genome shotgun (WGS) entry which is preliminary data.</text>
</comment>
<dbReference type="RefSeq" id="WP_229883905.1">
    <property type="nucleotide sequence ID" value="NZ_BMVV01000032.1"/>
</dbReference>
<feature type="compositionally biased region" description="Basic and acidic residues" evidence="1">
    <location>
        <begin position="1"/>
        <end position="14"/>
    </location>
</feature>
<keyword evidence="3" id="KW-1185">Reference proteome</keyword>
<protein>
    <submittedName>
        <fullName evidence="2">Uncharacterized protein</fullName>
    </submittedName>
</protein>
<evidence type="ECO:0000313" key="2">
    <source>
        <dbReference type="EMBL" id="MFG3193726.1"/>
    </source>
</evidence>
<feature type="region of interest" description="Disordered" evidence="1">
    <location>
        <begin position="1"/>
        <end position="24"/>
    </location>
</feature>
<accession>A0ABW7C5P8</accession>
<evidence type="ECO:0000313" key="3">
    <source>
        <dbReference type="Proteomes" id="UP001604282"/>
    </source>
</evidence>
<sequence length="86" mass="8802">MPVRTPVEELHDGPRTVAEAAGGRTAAARALRRKVPGLSPAHALAHVTGLLAGEVPAPLLAVARQELVDPFEPAPAVHAHGVDGGR</sequence>